<reference evidence="1" key="1">
    <citation type="submission" date="2021-06" db="EMBL/GenBank/DDBJ databases">
        <authorList>
            <person name="Hodson N. C."/>
            <person name="Mongue J. A."/>
            <person name="Jaron S. K."/>
        </authorList>
    </citation>
    <scope>NUCLEOTIDE SEQUENCE</scope>
</reference>
<keyword evidence="2" id="KW-1185">Reference proteome</keyword>
<dbReference type="OrthoDB" id="10006939at2759"/>
<gene>
    <name evidence="1" type="ORF">AFUS01_LOCUS6078</name>
</gene>
<organism evidence="1 2">
    <name type="scientific">Allacma fusca</name>
    <dbReference type="NCBI Taxonomy" id="39272"/>
    <lineage>
        <taxon>Eukaryota</taxon>
        <taxon>Metazoa</taxon>
        <taxon>Ecdysozoa</taxon>
        <taxon>Arthropoda</taxon>
        <taxon>Hexapoda</taxon>
        <taxon>Collembola</taxon>
        <taxon>Symphypleona</taxon>
        <taxon>Sminthuridae</taxon>
        <taxon>Allacma</taxon>
    </lineage>
</organism>
<comment type="caution">
    <text evidence="1">The sequence shown here is derived from an EMBL/GenBank/DDBJ whole genome shotgun (WGS) entry which is preliminary data.</text>
</comment>
<evidence type="ECO:0000313" key="2">
    <source>
        <dbReference type="Proteomes" id="UP000708208"/>
    </source>
</evidence>
<dbReference type="EMBL" id="CAJVCH010039612">
    <property type="protein sequence ID" value="CAG7716578.1"/>
    <property type="molecule type" value="Genomic_DNA"/>
</dbReference>
<proteinExistence type="predicted"/>
<accession>A0A8J2J8R0</accession>
<dbReference type="Proteomes" id="UP000708208">
    <property type="component" value="Unassembled WGS sequence"/>
</dbReference>
<feature type="non-terminal residue" evidence="1">
    <location>
        <position position="1"/>
    </location>
</feature>
<evidence type="ECO:0000313" key="1">
    <source>
        <dbReference type="EMBL" id="CAG7716578.1"/>
    </source>
</evidence>
<sequence>EKSSPALRYPQEKSINRLPAALQTKPGRERSKFAVILDEAIFGVDDCNRERAIFYTQEDILSDTSTLEKRERFVLRPLPEDGIARLYGEDSAKVFVHHNTSRSHTATLTEQYAKDLQDSTGITIIKNVETPAK</sequence>
<name>A0A8J2J8R0_9HEXA</name>
<protein>
    <submittedName>
        <fullName evidence="1">Uncharacterized protein</fullName>
    </submittedName>
</protein>
<dbReference type="AlphaFoldDB" id="A0A8J2J8R0"/>